<evidence type="ECO:0008006" key="3">
    <source>
        <dbReference type="Google" id="ProtNLM"/>
    </source>
</evidence>
<gene>
    <name evidence="1" type="ordered locus">Hipma_0409</name>
</gene>
<dbReference type="SUPFAM" id="SSF53474">
    <property type="entry name" value="alpha/beta-Hydrolases"/>
    <property type="match status" value="1"/>
</dbReference>
<keyword evidence="2" id="KW-1185">Reference proteome</keyword>
<dbReference type="AlphaFoldDB" id="F2LTY2"/>
<dbReference type="eggNOG" id="COG1073">
    <property type="taxonomic scope" value="Bacteria"/>
</dbReference>
<evidence type="ECO:0000313" key="1">
    <source>
        <dbReference type="EMBL" id="AEA33381.1"/>
    </source>
</evidence>
<reference evidence="1 2" key="1">
    <citation type="journal article" date="2011" name="Stand. Genomic Sci.">
        <title>Complete genome sequence of the thermophilic sulfur-reducer Hippea maritima type strain (MH(2)).</title>
        <authorList>
            <person name="Huntemann M."/>
            <person name="Lu M."/>
            <person name="Nolan M."/>
            <person name="Lapidus A."/>
            <person name="Lucas S."/>
            <person name="Hammon N."/>
            <person name="Deshpande S."/>
            <person name="Cheng J.F."/>
            <person name="Tapia R."/>
            <person name="Han C."/>
            <person name="Goodwin L."/>
            <person name="Pitluck S."/>
            <person name="Liolios K."/>
            <person name="Pagani I."/>
            <person name="Ivanova N."/>
            <person name="Ovchinikova G."/>
            <person name="Pati A."/>
            <person name="Chen A."/>
            <person name="Palaniappan K."/>
            <person name="Land M."/>
            <person name="Hauser L."/>
            <person name="Jeffries C.D."/>
            <person name="Detter J.C."/>
            <person name="Brambilla E.M."/>
            <person name="Rohde M."/>
            <person name="Spring S."/>
            <person name="Goker M."/>
            <person name="Woyke T."/>
            <person name="Bristow J."/>
            <person name="Eisen J.A."/>
            <person name="Markowitz V."/>
            <person name="Hugenholtz P."/>
            <person name="Kyrpides N.C."/>
            <person name="Klenk H.P."/>
            <person name="Mavromatis K."/>
        </authorList>
    </citation>
    <scope>NUCLEOTIDE SEQUENCE [LARGE SCALE GENOMIC DNA]</scope>
    <source>
        <strain evidence="2">ATCC 700847 / DSM 10411 / MH2</strain>
    </source>
</reference>
<dbReference type="Proteomes" id="UP000008139">
    <property type="component" value="Chromosome"/>
</dbReference>
<dbReference type="InterPro" id="IPR029058">
    <property type="entry name" value="AB_hydrolase_fold"/>
</dbReference>
<dbReference type="KEGG" id="hmr:Hipma_0409"/>
<sequence>MIFVSGWAGFDYLYPNISKNFPFLVPFNGKWDEENIVKYLRKNQEEIIIGWSTGGHIMLKHIDKIKDNFSHIILISPFRCFMDFTNKKILDIMIENFRVNPQIVLEAFLKKAGAIYKPIEFNKESLLKGLEFLKYSRIQETHNPSNLHVVHGKKDRIVPFKEAFRITEKPIILDNKPHYLDENTINQICYEITTKKIV</sequence>
<reference evidence="2" key="2">
    <citation type="submission" date="2011-03" db="EMBL/GenBank/DDBJ databases">
        <title>The complete genome of Hippea maritima DSM 10411.</title>
        <authorList>
            <consortium name="US DOE Joint Genome Institute (JGI-PGF)"/>
            <person name="Lucas S."/>
            <person name="Copeland A."/>
            <person name="Lapidus A."/>
            <person name="Bruce D."/>
            <person name="Goodwin L."/>
            <person name="Pitluck S."/>
            <person name="Peters L."/>
            <person name="Kyrpides N."/>
            <person name="Mavromatis K."/>
            <person name="Pagani I."/>
            <person name="Ivanova N."/>
            <person name="Mikhailova N."/>
            <person name="Lu M."/>
            <person name="Detter J.C."/>
            <person name="Tapia R."/>
            <person name="Han C."/>
            <person name="Land M."/>
            <person name="Hauser L."/>
            <person name="Markowitz V."/>
            <person name="Cheng J.-F."/>
            <person name="Hugenholtz P."/>
            <person name="Woyke T."/>
            <person name="Wu D."/>
            <person name="Spring S."/>
            <person name="Schroeder M."/>
            <person name="Brambilla E."/>
            <person name="Klenk H.-P."/>
            <person name="Eisen J.A."/>
        </authorList>
    </citation>
    <scope>NUCLEOTIDE SEQUENCE [LARGE SCALE GENOMIC DNA]</scope>
    <source>
        <strain evidence="2">ATCC 700847 / DSM 10411 / MH2</strain>
    </source>
</reference>
<proteinExistence type="predicted"/>
<dbReference type="OrthoDB" id="9799552at2"/>
<dbReference type="InParanoid" id="F2LTY2"/>
<name>F2LTY2_HIPMA</name>
<evidence type="ECO:0000313" key="2">
    <source>
        <dbReference type="Proteomes" id="UP000008139"/>
    </source>
</evidence>
<dbReference type="HOGENOM" id="CLU_118030_0_0_7"/>
<accession>F2LTY2</accession>
<dbReference type="EMBL" id="CP002606">
    <property type="protein sequence ID" value="AEA33381.1"/>
    <property type="molecule type" value="Genomic_DNA"/>
</dbReference>
<dbReference type="RefSeq" id="WP_013681422.1">
    <property type="nucleotide sequence ID" value="NC_015318.1"/>
</dbReference>
<dbReference type="Gene3D" id="3.40.50.1820">
    <property type="entry name" value="alpha/beta hydrolase"/>
    <property type="match status" value="1"/>
</dbReference>
<protein>
    <recommendedName>
        <fullName evidence="3">Serine aminopeptidase S33 domain-containing protein</fullName>
    </recommendedName>
</protein>
<organism evidence="1 2">
    <name type="scientific">Hippea maritima (strain ATCC 700847 / DSM 10411 / MH2)</name>
    <dbReference type="NCBI Taxonomy" id="760142"/>
    <lineage>
        <taxon>Bacteria</taxon>
        <taxon>Pseudomonadati</taxon>
        <taxon>Campylobacterota</taxon>
        <taxon>Desulfurellia</taxon>
        <taxon>Desulfurellales</taxon>
        <taxon>Hippeaceae</taxon>
        <taxon>Hippea</taxon>
    </lineage>
</organism>
<dbReference type="STRING" id="760142.Hipma_0409"/>